<dbReference type="Proteomes" id="UP000693981">
    <property type="component" value="Unassembled WGS sequence"/>
</dbReference>
<accession>A0A8T1WR19</accession>
<sequence length="328" mass="35657">MWGLASSPMKLAFAAAVVVMATAAADSNVGARQLAPEWGFSSDACECKSTPRPCLFIHGEKNEVEQAELQTKSDMFGDMTDHAPCCSSIKYAALDTMNVRWTNDTLQEKVCKHALSMSETSDATAGIVKDTIVVTHSMGALIVAGGIANKKCSFDKESTTWVSMSAPMNGTMASNYVQDICTDDDTKAFRQILTLLGKCPVKDGMKSLAYQGGKYSTMALNNAYLAAATAYRENVDAIMCSNDDLGIVSIDQAGYLILGSKAEFKSDEHDGFVEFESCRGGFPAEKFSTSHEDRFYVTQCNHADTAFLHGNGYFKKTLQPVKWFECLL</sequence>
<organism evidence="2 3">
    <name type="scientific">Phytophthora boehmeriae</name>
    <dbReference type="NCBI Taxonomy" id="109152"/>
    <lineage>
        <taxon>Eukaryota</taxon>
        <taxon>Sar</taxon>
        <taxon>Stramenopiles</taxon>
        <taxon>Oomycota</taxon>
        <taxon>Peronosporomycetes</taxon>
        <taxon>Peronosporales</taxon>
        <taxon>Peronosporaceae</taxon>
        <taxon>Phytophthora</taxon>
    </lineage>
</organism>
<name>A0A8T1WR19_9STRA</name>
<dbReference type="AlphaFoldDB" id="A0A8T1WR19"/>
<protein>
    <submittedName>
        <fullName evidence="2">Uncharacterized protein</fullName>
    </submittedName>
</protein>
<evidence type="ECO:0000313" key="2">
    <source>
        <dbReference type="EMBL" id="KAG7394149.1"/>
    </source>
</evidence>
<dbReference type="EMBL" id="JAGDFL010000295">
    <property type="protein sequence ID" value="KAG7394149.1"/>
    <property type="molecule type" value="Genomic_DNA"/>
</dbReference>
<comment type="caution">
    <text evidence="2">The sequence shown here is derived from an EMBL/GenBank/DDBJ whole genome shotgun (WGS) entry which is preliminary data.</text>
</comment>
<evidence type="ECO:0000256" key="1">
    <source>
        <dbReference type="SAM" id="SignalP"/>
    </source>
</evidence>
<evidence type="ECO:0000313" key="3">
    <source>
        <dbReference type="Proteomes" id="UP000693981"/>
    </source>
</evidence>
<dbReference type="PANTHER" id="PTHR22538:SF1">
    <property type="entry name" value="VWFD DOMAIN-CONTAINING PROTEIN"/>
    <property type="match status" value="1"/>
</dbReference>
<feature type="chain" id="PRO_5035796293" evidence="1">
    <location>
        <begin position="25"/>
        <end position="328"/>
    </location>
</feature>
<keyword evidence="1" id="KW-0732">Signal</keyword>
<reference evidence="2" key="1">
    <citation type="submission" date="2021-02" db="EMBL/GenBank/DDBJ databases">
        <authorList>
            <person name="Palmer J.M."/>
        </authorList>
    </citation>
    <scope>NUCLEOTIDE SEQUENCE</scope>
    <source>
        <strain evidence="2">SCRP23</strain>
    </source>
</reference>
<gene>
    <name evidence="2" type="ORF">PHYBOEH_005604</name>
</gene>
<keyword evidence="3" id="KW-1185">Reference proteome</keyword>
<feature type="signal peptide" evidence="1">
    <location>
        <begin position="1"/>
        <end position="24"/>
    </location>
</feature>
<dbReference type="OrthoDB" id="95392at2759"/>
<proteinExistence type="predicted"/>
<dbReference type="PANTHER" id="PTHR22538">
    <property type="entry name" value="CILIA- AND FLAGELLA-ASSOCIATED PROTEIN 74"/>
    <property type="match status" value="1"/>
</dbReference>